<dbReference type="Gene3D" id="3.40.50.850">
    <property type="entry name" value="Isochorismatase-like"/>
    <property type="match status" value="1"/>
</dbReference>
<comment type="caution">
    <text evidence="4">The sequence shown here is derived from an EMBL/GenBank/DDBJ whole genome shotgun (WGS) entry which is preliminary data.</text>
</comment>
<keyword evidence="5" id="KW-1185">Reference proteome</keyword>
<gene>
    <name evidence="4" type="ORF">H6A12_05890</name>
</gene>
<evidence type="ECO:0000259" key="3">
    <source>
        <dbReference type="Pfam" id="PF00857"/>
    </source>
</evidence>
<dbReference type="RefSeq" id="WP_204445833.1">
    <property type="nucleotide sequence ID" value="NZ_JACJKY010000007.1"/>
</dbReference>
<reference evidence="4" key="1">
    <citation type="submission" date="2020-08" db="EMBL/GenBank/DDBJ databases">
        <authorList>
            <person name="Cejkova D."/>
            <person name="Kubasova T."/>
            <person name="Jahodarova E."/>
            <person name="Rychlik I."/>
        </authorList>
    </citation>
    <scope>NUCLEOTIDE SEQUENCE</scope>
    <source>
        <strain evidence="4">An559</strain>
    </source>
</reference>
<evidence type="ECO:0000313" key="5">
    <source>
        <dbReference type="Proteomes" id="UP000774750"/>
    </source>
</evidence>
<dbReference type="PANTHER" id="PTHR43540:SF6">
    <property type="entry name" value="ISOCHORISMATASE-LIKE DOMAIN-CONTAINING PROTEIN"/>
    <property type="match status" value="1"/>
</dbReference>
<feature type="domain" description="Isochorismatase-like" evidence="3">
    <location>
        <begin position="3"/>
        <end position="165"/>
    </location>
</feature>
<dbReference type="InterPro" id="IPR050272">
    <property type="entry name" value="Isochorismatase-like_hydrls"/>
</dbReference>
<reference evidence="4" key="2">
    <citation type="journal article" date="2021" name="Sci. Rep.">
        <title>The distribution of antibiotic resistance genes in chicken gut microbiota commensals.</title>
        <authorList>
            <person name="Juricova H."/>
            <person name="Matiasovicova J."/>
            <person name="Kubasova T."/>
            <person name="Cejkova D."/>
            <person name="Rychlik I."/>
        </authorList>
    </citation>
    <scope>NUCLEOTIDE SEQUENCE</scope>
    <source>
        <strain evidence="4">An559</strain>
    </source>
</reference>
<dbReference type="InterPro" id="IPR036380">
    <property type="entry name" value="Isochorismatase-like_sf"/>
</dbReference>
<protein>
    <submittedName>
        <fullName evidence="4">Cysteine hydrolase</fullName>
    </submittedName>
</protein>
<accession>A0A938X7R9</accession>
<organism evidence="4 5">
    <name type="scientific">Merdimmobilis hominis</name>
    <dbReference type="NCBI Taxonomy" id="2897707"/>
    <lineage>
        <taxon>Bacteria</taxon>
        <taxon>Bacillati</taxon>
        <taxon>Bacillota</taxon>
        <taxon>Clostridia</taxon>
        <taxon>Eubacteriales</taxon>
        <taxon>Oscillospiraceae</taxon>
        <taxon>Merdimmobilis</taxon>
    </lineage>
</organism>
<keyword evidence="2 4" id="KW-0378">Hydrolase</keyword>
<dbReference type="PANTHER" id="PTHR43540">
    <property type="entry name" value="PEROXYUREIDOACRYLATE/UREIDOACRYLATE AMIDOHYDROLASE-RELATED"/>
    <property type="match status" value="1"/>
</dbReference>
<dbReference type="EMBL" id="JACJKY010000007">
    <property type="protein sequence ID" value="MBM6920685.1"/>
    <property type="molecule type" value="Genomic_DNA"/>
</dbReference>
<evidence type="ECO:0000313" key="4">
    <source>
        <dbReference type="EMBL" id="MBM6920685.1"/>
    </source>
</evidence>
<proteinExistence type="inferred from homology"/>
<evidence type="ECO:0000256" key="1">
    <source>
        <dbReference type="ARBA" id="ARBA00006336"/>
    </source>
</evidence>
<evidence type="ECO:0000256" key="2">
    <source>
        <dbReference type="ARBA" id="ARBA00022801"/>
    </source>
</evidence>
<name>A0A938X7R9_9FIRM</name>
<dbReference type="AlphaFoldDB" id="A0A938X7R9"/>
<dbReference type="InterPro" id="IPR000868">
    <property type="entry name" value="Isochorismatase-like_dom"/>
</dbReference>
<dbReference type="CDD" id="cd00431">
    <property type="entry name" value="cysteine_hydrolases"/>
    <property type="match status" value="1"/>
</dbReference>
<comment type="similarity">
    <text evidence="1">Belongs to the isochorismatase family.</text>
</comment>
<sequence>MKVLVVIDMQNDFVDGALGTREAEKIVSRVAQKIRHAKEHGVQVVFTQDTHTPDYLRTQEGTLLPVVHCVKGTGGFELCEPIAALVGDSVVFEKSTFASVALAKYLCKLRPDEVELVGLCTDICVISNALMIKSFLSETKVTVDASCCAGVTPQSHENALNAMKMCQVSIL</sequence>
<dbReference type="SUPFAM" id="SSF52499">
    <property type="entry name" value="Isochorismatase-like hydrolases"/>
    <property type="match status" value="1"/>
</dbReference>
<dbReference type="Proteomes" id="UP000774750">
    <property type="component" value="Unassembled WGS sequence"/>
</dbReference>
<dbReference type="GO" id="GO:0016787">
    <property type="term" value="F:hydrolase activity"/>
    <property type="evidence" value="ECO:0007669"/>
    <property type="project" value="UniProtKB-KW"/>
</dbReference>
<dbReference type="Pfam" id="PF00857">
    <property type="entry name" value="Isochorismatase"/>
    <property type="match status" value="1"/>
</dbReference>